<gene>
    <name evidence="2" type="ORF">PgNI_10556</name>
</gene>
<proteinExistence type="predicted"/>
<evidence type="ECO:0000313" key="2">
    <source>
        <dbReference type="RefSeq" id="XP_030980360.1"/>
    </source>
</evidence>
<protein>
    <submittedName>
        <fullName evidence="2">Uncharacterized protein</fullName>
    </submittedName>
</protein>
<dbReference type="Proteomes" id="UP000515153">
    <property type="component" value="Chromosome VII"/>
</dbReference>
<reference evidence="2" key="3">
    <citation type="submission" date="2025-08" db="UniProtKB">
        <authorList>
            <consortium name="RefSeq"/>
        </authorList>
    </citation>
    <scope>IDENTIFICATION</scope>
    <source>
        <strain evidence="2">NI907</strain>
    </source>
</reference>
<reference evidence="1 2" key="1">
    <citation type="journal article" date="2019" name="Mol. Biol. Evol.">
        <title>Blast fungal genomes show frequent chromosomal changes, gene gains and losses, and effector gene turnover.</title>
        <authorList>
            <person name="Gomez Luciano L.B."/>
            <person name="Jason Tsai I."/>
            <person name="Chuma I."/>
            <person name="Tosa Y."/>
            <person name="Chen Y.H."/>
            <person name="Li J.Y."/>
            <person name="Li M.Y."/>
            <person name="Jade Lu M.Y."/>
            <person name="Nakayashiki H."/>
            <person name="Li W.H."/>
        </authorList>
    </citation>
    <scope>NUCLEOTIDE SEQUENCE [LARGE SCALE GENOMIC DNA]</scope>
    <source>
        <strain evidence="1 2">NI907</strain>
    </source>
</reference>
<dbReference type="AlphaFoldDB" id="A0A6P8AZM5"/>
<dbReference type="GeneID" id="41965435"/>
<organism evidence="1 2">
    <name type="scientific">Pyricularia grisea</name>
    <name type="common">Crabgrass-specific blast fungus</name>
    <name type="synonym">Magnaporthe grisea</name>
    <dbReference type="NCBI Taxonomy" id="148305"/>
    <lineage>
        <taxon>Eukaryota</taxon>
        <taxon>Fungi</taxon>
        <taxon>Dikarya</taxon>
        <taxon>Ascomycota</taxon>
        <taxon>Pezizomycotina</taxon>
        <taxon>Sordariomycetes</taxon>
        <taxon>Sordariomycetidae</taxon>
        <taxon>Magnaporthales</taxon>
        <taxon>Pyriculariaceae</taxon>
        <taxon>Pyricularia</taxon>
    </lineage>
</organism>
<feature type="non-terminal residue" evidence="2">
    <location>
        <position position="59"/>
    </location>
</feature>
<evidence type="ECO:0000313" key="1">
    <source>
        <dbReference type="Proteomes" id="UP000515153"/>
    </source>
</evidence>
<reference evidence="2" key="2">
    <citation type="submission" date="2019-10" db="EMBL/GenBank/DDBJ databases">
        <authorList>
            <consortium name="NCBI Genome Project"/>
        </authorList>
    </citation>
    <scope>NUCLEOTIDE SEQUENCE</scope>
    <source>
        <strain evidence="2">NI907</strain>
    </source>
</reference>
<sequence length="59" mass="6961">MRAHNKNRDLSSEQPFPRFYSFIYSELTHDKKPRRHSGHDDNLLFSRFSIASLSQPISP</sequence>
<keyword evidence="1" id="KW-1185">Reference proteome</keyword>
<dbReference type="RefSeq" id="XP_030980360.1">
    <property type="nucleotide sequence ID" value="XM_031130529.1"/>
</dbReference>
<name>A0A6P8AZM5_PYRGI</name>
<accession>A0A6P8AZM5</accession>